<dbReference type="EMBL" id="BGPR01009675">
    <property type="protein sequence ID" value="GBN41552.1"/>
    <property type="molecule type" value="Genomic_DNA"/>
</dbReference>
<keyword evidence="4" id="KW-1185">Reference proteome</keyword>
<evidence type="ECO:0000313" key="3">
    <source>
        <dbReference type="EMBL" id="GBN43005.1"/>
    </source>
</evidence>
<keyword evidence="1" id="KW-0732">Signal</keyword>
<sequence>MLSFKFLTYLFLSASLEAEEVNPIAGQSRALHFTQIRPLHAKTGRQCGKPMRTGVVCSEVKISQQSGYPTAPFRLPGPRMLKCDRCRSVGKEGKRFSHSKGNRSMRGFAF</sequence>
<feature type="chain" id="PRO_5036362126" description="Secreted protein" evidence="1">
    <location>
        <begin position="19"/>
        <end position="110"/>
    </location>
</feature>
<gene>
    <name evidence="2" type="ORF">AVEN_69564_1</name>
    <name evidence="3" type="ORF">AVEN_94069_1</name>
</gene>
<organism evidence="2 4">
    <name type="scientific">Araneus ventricosus</name>
    <name type="common">Orbweaver spider</name>
    <name type="synonym">Epeira ventricosa</name>
    <dbReference type="NCBI Taxonomy" id="182803"/>
    <lineage>
        <taxon>Eukaryota</taxon>
        <taxon>Metazoa</taxon>
        <taxon>Ecdysozoa</taxon>
        <taxon>Arthropoda</taxon>
        <taxon>Chelicerata</taxon>
        <taxon>Arachnida</taxon>
        <taxon>Araneae</taxon>
        <taxon>Araneomorphae</taxon>
        <taxon>Entelegynae</taxon>
        <taxon>Araneoidea</taxon>
        <taxon>Araneidae</taxon>
        <taxon>Araneus</taxon>
    </lineage>
</organism>
<protein>
    <recommendedName>
        <fullName evidence="5">Secreted protein</fullName>
    </recommendedName>
</protein>
<reference evidence="2 4" key="1">
    <citation type="journal article" date="2019" name="Sci. Rep.">
        <title>Orb-weaving spider Araneus ventricosus genome elucidates the spidroin gene catalogue.</title>
        <authorList>
            <person name="Kono N."/>
            <person name="Nakamura H."/>
            <person name="Ohtoshi R."/>
            <person name="Moran D.A.P."/>
            <person name="Shinohara A."/>
            <person name="Yoshida Y."/>
            <person name="Fujiwara M."/>
            <person name="Mori M."/>
            <person name="Tomita M."/>
            <person name="Arakawa K."/>
        </authorList>
    </citation>
    <scope>NUCLEOTIDE SEQUENCE [LARGE SCALE GENOMIC DNA]</scope>
</reference>
<evidence type="ECO:0000313" key="2">
    <source>
        <dbReference type="EMBL" id="GBN41552.1"/>
    </source>
</evidence>
<proteinExistence type="predicted"/>
<evidence type="ECO:0008006" key="5">
    <source>
        <dbReference type="Google" id="ProtNLM"/>
    </source>
</evidence>
<comment type="caution">
    <text evidence="2">The sequence shown here is derived from an EMBL/GenBank/DDBJ whole genome shotgun (WGS) entry which is preliminary data.</text>
</comment>
<dbReference type="AlphaFoldDB" id="A0A4Y2NS50"/>
<name>A0A4Y2NS50_ARAVE</name>
<dbReference type="Proteomes" id="UP000499080">
    <property type="component" value="Unassembled WGS sequence"/>
</dbReference>
<evidence type="ECO:0000256" key="1">
    <source>
        <dbReference type="SAM" id="SignalP"/>
    </source>
</evidence>
<dbReference type="EMBL" id="BGPR01009902">
    <property type="protein sequence ID" value="GBN43005.1"/>
    <property type="molecule type" value="Genomic_DNA"/>
</dbReference>
<evidence type="ECO:0000313" key="4">
    <source>
        <dbReference type="Proteomes" id="UP000499080"/>
    </source>
</evidence>
<feature type="signal peptide" evidence="1">
    <location>
        <begin position="1"/>
        <end position="18"/>
    </location>
</feature>
<accession>A0A4Y2NS50</accession>